<dbReference type="Proteomes" id="UP000230423">
    <property type="component" value="Unassembled WGS sequence"/>
</dbReference>
<proteinExistence type="predicted"/>
<reference evidence="1 2" key="1">
    <citation type="submission" date="2015-09" db="EMBL/GenBank/DDBJ databases">
        <title>Draft genome of the parasitic nematode Teladorsagia circumcincta isolate WARC Sus (inbred).</title>
        <authorList>
            <person name="Mitreva M."/>
        </authorList>
    </citation>
    <scope>NUCLEOTIDE SEQUENCE [LARGE SCALE GENOMIC DNA]</scope>
    <source>
        <strain evidence="1 2">S</strain>
    </source>
</reference>
<dbReference type="Gene3D" id="3.40.50.1000">
    <property type="entry name" value="HAD superfamily/HAD-like"/>
    <property type="match status" value="1"/>
</dbReference>
<gene>
    <name evidence="1" type="ORF">TELCIR_22462</name>
</gene>
<dbReference type="OrthoDB" id="413953at2759"/>
<organism evidence="1 2">
    <name type="scientific">Teladorsagia circumcincta</name>
    <name type="common">Brown stomach worm</name>
    <name type="synonym">Ostertagia circumcincta</name>
    <dbReference type="NCBI Taxonomy" id="45464"/>
    <lineage>
        <taxon>Eukaryota</taxon>
        <taxon>Metazoa</taxon>
        <taxon>Ecdysozoa</taxon>
        <taxon>Nematoda</taxon>
        <taxon>Chromadorea</taxon>
        <taxon>Rhabditida</taxon>
        <taxon>Rhabditina</taxon>
        <taxon>Rhabditomorpha</taxon>
        <taxon>Strongyloidea</taxon>
        <taxon>Trichostrongylidae</taxon>
        <taxon>Teladorsagia</taxon>
    </lineage>
</organism>
<keyword evidence="2" id="KW-1185">Reference proteome</keyword>
<dbReference type="AlphaFoldDB" id="A0A2G9TDV4"/>
<dbReference type="InterPro" id="IPR023214">
    <property type="entry name" value="HAD_sf"/>
</dbReference>
<protein>
    <submittedName>
        <fullName evidence="1">Uncharacterized protein</fullName>
    </submittedName>
</protein>
<dbReference type="EMBL" id="KZ382212">
    <property type="protein sequence ID" value="PIO56143.1"/>
    <property type="molecule type" value="Genomic_DNA"/>
</dbReference>
<name>A0A2G9TDV4_TELCI</name>
<accession>A0A2G9TDV4</accession>
<dbReference type="SUPFAM" id="SSF56784">
    <property type="entry name" value="HAD-like"/>
    <property type="match status" value="1"/>
</dbReference>
<evidence type="ECO:0000313" key="1">
    <source>
        <dbReference type="EMBL" id="PIO56143.1"/>
    </source>
</evidence>
<dbReference type="InterPro" id="IPR006357">
    <property type="entry name" value="HAD-SF_hydro_IIA"/>
</dbReference>
<evidence type="ECO:0000313" key="2">
    <source>
        <dbReference type="Proteomes" id="UP000230423"/>
    </source>
</evidence>
<sequence>MKIVGSPAVCNRLFSSPIHKSKDQHEHFSENVAKPLCPESFQEVLPHIDTFIFDADGVLWLGDEVIPGSPELIDFLIKNNKR</sequence>
<dbReference type="InterPro" id="IPR036412">
    <property type="entry name" value="HAD-like_sf"/>
</dbReference>
<dbReference type="Pfam" id="PF13344">
    <property type="entry name" value="Hydrolase_6"/>
    <property type="match status" value="1"/>
</dbReference>
<feature type="non-terminal residue" evidence="1">
    <location>
        <position position="82"/>
    </location>
</feature>